<organism evidence="1 2">
    <name type="scientific">Fodinicola feengrottensis</name>
    <dbReference type="NCBI Taxonomy" id="435914"/>
    <lineage>
        <taxon>Bacteria</taxon>
        <taxon>Bacillati</taxon>
        <taxon>Actinomycetota</taxon>
        <taxon>Actinomycetes</taxon>
        <taxon>Mycobacteriales</taxon>
        <taxon>Fodinicola</taxon>
    </lineage>
</organism>
<dbReference type="EMBL" id="BAAANY010000009">
    <property type="protein sequence ID" value="GAA1680624.1"/>
    <property type="molecule type" value="Genomic_DNA"/>
</dbReference>
<dbReference type="Proteomes" id="UP001500618">
    <property type="component" value="Unassembled WGS sequence"/>
</dbReference>
<proteinExistence type="predicted"/>
<accession>A0ABP4T188</accession>
<gene>
    <name evidence="1" type="ORF">GCM10009765_32280</name>
</gene>
<keyword evidence="2" id="KW-1185">Reference proteome</keyword>
<name>A0ABP4T188_9ACTN</name>
<reference evidence="2" key="1">
    <citation type="journal article" date="2019" name="Int. J. Syst. Evol. Microbiol.">
        <title>The Global Catalogue of Microorganisms (GCM) 10K type strain sequencing project: providing services to taxonomists for standard genome sequencing and annotation.</title>
        <authorList>
            <consortium name="The Broad Institute Genomics Platform"/>
            <consortium name="The Broad Institute Genome Sequencing Center for Infectious Disease"/>
            <person name="Wu L."/>
            <person name="Ma J."/>
        </authorList>
    </citation>
    <scope>NUCLEOTIDE SEQUENCE [LARGE SCALE GENOMIC DNA]</scope>
    <source>
        <strain evidence="2">JCM 14718</strain>
    </source>
</reference>
<evidence type="ECO:0000313" key="1">
    <source>
        <dbReference type="EMBL" id="GAA1680624.1"/>
    </source>
</evidence>
<evidence type="ECO:0000313" key="2">
    <source>
        <dbReference type="Proteomes" id="UP001500618"/>
    </source>
</evidence>
<comment type="caution">
    <text evidence="1">The sequence shown here is derived from an EMBL/GenBank/DDBJ whole genome shotgun (WGS) entry which is preliminary data.</text>
</comment>
<protein>
    <submittedName>
        <fullName evidence="1">Uncharacterized protein</fullName>
    </submittedName>
</protein>
<sequence length="84" mass="8948">MAIQMPHSTNQMTFRIVRTMPIITGRSAFRIGDVTHFPLIGNATSLPSVLPGYLPPRRDVRNAPLLASGASNGALRTNCGCGKG</sequence>